<sequence length="350" mass="38492">MGALRVGTSSWADRSLLASGWYPRSVNTPAGRLAYYAERFGLVEVDTTYYALPAVETVEAWADRTPTGFTFNVKAFSLFTGHPTEVTALPRDLRPEGRETGRVRRRDLPARTYERLWERFRSVVAPLDAAGKLGVLLFQFPPWLAHGEPAKRRIRELAERCRPLRVAVEFRNASWYEPTTAPDTFGFLAGHDISIVSVDMPQGYASSVPPVLLGTAEPAVIRFHGHSPAWETGDKQEKFRYAYTDDELADWAGRLRDFAAEHTELHVLLNNCCGGQAQSDATRLVELLGPAVDWPGTSGVDVPRPRSAGPGRQRTGSRPQPGATAGQPRSAGSVLAPQSRTATRSPRAGR</sequence>
<accession>A0ABU7S4Z9</accession>
<reference evidence="2 3" key="1">
    <citation type="submission" date="2024-01" db="EMBL/GenBank/DDBJ databases">
        <title>Genome insights into Plantactinospora sonchi sp. nov.</title>
        <authorList>
            <person name="Wang L."/>
        </authorList>
    </citation>
    <scope>NUCLEOTIDE SEQUENCE [LARGE SCALE GENOMIC DNA]</scope>
    <source>
        <strain evidence="2 3">NEAU-QY2</strain>
    </source>
</reference>
<dbReference type="InterPro" id="IPR036520">
    <property type="entry name" value="UPF0759_sf"/>
</dbReference>
<dbReference type="PANTHER" id="PTHR30348">
    <property type="entry name" value="UNCHARACTERIZED PROTEIN YECE"/>
    <property type="match status" value="1"/>
</dbReference>
<evidence type="ECO:0000313" key="2">
    <source>
        <dbReference type="EMBL" id="MEE6263484.1"/>
    </source>
</evidence>
<comment type="caution">
    <text evidence="2">The sequence shown here is derived from an EMBL/GenBank/DDBJ whole genome shotgun (WGS) entry which is preliminary data.</text>
</comment>
<dbReference type="Pfam" id="PF01904">
    <property type="entry name" value="DUF72"/>
    <property type="match status" value="1"/>
</dbReference>
<dbReference type="EMBL" id="JAZGQK010000038">
    <property type="protein sequence ID" value="MEE6263484.1"/>
    <property type="molecule type" value="Genomic_DNA"/>
</dbReference>
<gene>
    <name evidence="2" type="ORF">V1633_33905</name>
</gene>
<dbReference type="InterPro" id="IPR002763">
    <property type="entry name" value="DUF72"/>
</dbReference>
<proteinExistence type="predicted"/>
<dbReference type="PANTHER" id="PTHR30348:SF13">
    <property type="entry name" value="UPF0759 PROTEIN YUNF"/>
    <property type="match status" value="1"/>
</dbReference>
<dbReference type="Gene3D" id="3.20.20.410">
    <property type="entry name" value="Protein of unknown function UPF0759"/>
    <property type="match status" value="1"/>
</dbReference>
<evidence type="ECO:0000256" key="1">
    <source>
        <dbReference type="SAM" id="MobiDB-lite"/>
    </source>
</evidence>
<dbReference type="Proteomes" id="UP001332243">
    <property type="component" value="Unassembled WGS sequence"/>
</dbReference>
<organism evidence="2 3">
    <name type="scientific">Plantactinospora sonchi</name>
    <dbReference type="NCBI Taxonomy" id="1544735"/>
    <lineage>
        <taxon>Bacteria</taxon>
        <taxon>Bacillati</taxon>
        <taxon>Actinomycetota</taxon>
        <taxon>Actinomycetes</taxon>
        <taxon>Micromonosporales</taxon>
        <taxon>Micromonosporaceae</taxon>
        <taxon>Plantactinospora</taxon>
    </lineage>
</organism>
<keyword evidence="3" id="KW-1185">Reference proteome</keyword>
<dbReference type="SUPFAM" id="SSF117396">
    <property type="entry name" value="TM1631-like"/>
    <property type="match status" value="1"/>
</dbReference>
<name>A0ABU7S4Z9_9ACTN</name>
<protein>
    <submittedName>
        <fullName evidence="2">DUF72 domain-containing protein</fullName>
    </submittedName>
</protein>
<feature type="region of interest" description="Disordered" evidence="1">
    <location>
        <begin position="294"/>
        <end position="350"/>
    </location>
</feature>
<dbReference type="RefSeq" id="WP_331218383.1">
    <property type="nucleotide sequence ID" value="NZ_JAZGQK010000038.1"/>
</dbReference>
<evidence type="ECO:0000313" key="3">
    <source>
        <dbReference type="Proteomes" id="UP001332243"/>
    </source>
</evidence>